<organism evidence="1 2">
    <name type="scientific">Botryotinia convoluta</name>
    <dbReference type="NCBI Taxonomy" id="54673"/>
    <lineage>
        <taxon>Eukaryota</taxon>
        <taxon>Fungi</taxon>
        <taxon>Dikarya</taxon>
        <taxon>Ascomycota</taxon>
        <taxon>Pezizomycotina</taxon>
        <taxon>Leotiomycetes</taxon>
        <taxon>Helotiales</taxon>
        <taxon>Sclerotiniaceae</taxon>
        <taxon>Botryotinia</taxon>
    </lineage>
</organism>
<protein>
    <submittedName>
        <fullName evidence="1">Uncharacterized protein</fullName>
    </submittedName>
</protein>
<accession>A0A4Z1HXE0</accession>
<dbReference type="EMBL" id="PQXN01000119">
    <property type="protein sequence ID" value="TGO53685.1"/>
    <property type="molecule type" value="Genomic_DNA"/>
</dbReference>
<reference evidence="1 2" key="1">
    <citation type="submission" date="2017-12" db="EMBL/GenBank/DDBJ databases">
        <title>Comparative genomics of Botrytis spp.</title>
        <authorList>
            <person name="Valero-Jimenez C.A."/>
            <person name="Tapia P."/>
            <person name="Veloso J."/>
            <person name="Silva-Moreno E."/>
            <person name="Staats M."/>
            <person name="Valdes J.H."/>
            <person name="Van Kan J.A.L."/>
        </authorList>
    </citation>
    <scope>NUCLEOTIDE SEQUENCE [LARGE SCALE GENOMIC DNA]</scope>
    <source>
        <strain evidence="1 2">MUCL11595</strain>
    </source>
</reference>
<gene>
    <name evidence="1" type="ORF">BCON_0119g00080</name>
</gene>
<comment type="caution">
    <text evidence="1">The sequence shown here is derived from an EMBL/GenBank/DDBJ whole genome shotgun (WGS) entry which is preliminary data.</text>
</comment>
<proteinExistence type="predicted"/>
<name>A0A4Z1HXE0_9HELO</name>
<sequence>MEGRLVDLPEIPNHSTQDAKRSLNLIKDLCQRSKINMEFFGMLLAVVEQWETSSLSAYFKFVQIYLAISKMSSRTFYAFIDETNKVARVLIAHFLAVQKLMGPILCREAEISNPKSLNGGLGVGGEIRGHEKWVEGIWGQLTRDGEVKWKELMEWPREVFRSENSDNLD</sequence>
<dbReference type="OrthoDB" id="416217at2759"/>
<keyword evidence="2" id="KW-1185">Reference proteome</keyword>
<dbReference type="AlphaFoldDB" id="A0A4Z1HXE0"/>
<evidence type="ECO:0000313" key="1">
    <source>
        <dbReference type="EMBL" id="TGO53685.1"/>
    </source>
</evidence>
<evidence type="ECO:0000313" key="2">
    <source>
        <dbReference type="Proteomes" id="UP000297527"/>
    </source>
</evidence>
<dbReference type="Proteomes" id="UP000297527">
    <property type="component" value="Unassembled WGS sequence"/>
</dbReference>